<gene>
    <name evidence="1" type="ORF">CDAR_587361</name>
</gene>
<proteinExistence type="predicted"/>
<protein>
    <submittedName>
        <fullName evidence="1">Uncharacterized protein</fullName>
    </submittedName>
</protein>
<evidence type="ECO:0000313" key="2">
    <source>
        <dbReference type="Proteomes" id="UP001054837"/>
    </source>
</evidence>
<accession>A0AAV4SH78</accession>
<dbReference type="AlphaFoldDB" id="A0AAV4SH78"/>
<sequence>MELVLGTYDLFSKEQAGFRRNTSTEDEGTHLSQFIKDSIDEKKVMTILYIHFKSDYNSVWKEKNIQNLKESEVEGNMLKWFILFLCQRSCKVPFGNSNLQKLQSSYLQARLSQGCSC</sequence>
<name>A0AAV4SH78_9ARAC</name>
<dbReference type="Proteomes" id="UP001054837">
    <property type="component" value="Unassembled WGS sequence"/>
</dbReference>
<dbReference type="EMBL" id="BPLQ01007986">
    <property type="protein sequence ID" value="GIY33778.1"/>
    <property type="molecule type" value="Genomic_DNA"/>
</dbReference>
<keyword evidence="2" id="KW-1185">Reference proteome</keyword>
<evidence type="ECO:0000313" key="1">
    <source>
        <dbReference type="EMBL" id="GIY33778.1"/>
    </source>
</evidence>
<organism evidence="1 2">
    <name type="scientific">Caerostris darwini</name>
    <dbReference type="NCBI Taxonomy" id="1538125"/>
    <lineage>
        <taxon>Eukaryota</taxon>
        <taxon>Metazoa</taxon>
        <taxon>Ecdysozoa</taxon>
        <taxon>Arthropoda</taxon>
        <taxon>Chelicerata</taxon>
        <taxon>Arachnida</taxon>
        <taxon>Araneae</taxon>
        <taxon>Araneomorphae</taxon>
        <taxon>Entelegynae</taxon>
        <taxon>Araneoidea</taxon>
        <taxon>Araneidae</taxon>
        <taxon>Caerostris</taxon>
    </lineage>
</organism>
<comment type="caution">
    <text evidence="1">The sequence shown here is derived from an EMBL/GenBank/DDBJ whole genome shotgun (WGS) entry which is preliminary data.</text>
</comment>
<reference evidence="1 2" key="1">
    <citation type="submission" date="2021-06" db="EMBL/GenBank/DDBJ databases">
        <title>Caerostris darwini draft genome.</title>
        <authorList>
            <person name="Kono N."/>
            <person name="Arakawa K."/>
        </authorList>
    </citation>
    <scope>NUCLEOTIDE SEQUENCE [LARGE SCALE GENOMIC DNA]</scope>
</reference>